<accession>A0A2A2HF38</accession>
<protein>
    <recommendedName>
        <fullName evidence="6">DUF2953 domain-containing protein</fullName>
    </recommendedName>
</protein>
<evidence type="ECO:0000313" key="4">
    <source>
        <dbReference type="Proteomes" id="UP000217528"/>
    </source>
</evidence>
<evidence type="ECO:0000256" key="1">
    <source>
        <dbReference type="SAM" id="Phobius"/>
    </source>
</evidence>
<name>A0A2A2HF38_9EURY</name>
<reference evidence="2 4" key="2">
    <citation type="journal article" date="2017" name="BMC Genomics">
        <title>Genomic analysis of methanogenic archaea reveals a shift towards energy conservation.</title>
        <authorList>
            <person name="Gilmore S.P."/>
            <person name="Henske J.K."/>
            <person name="Sexton J.A."/>
            <person name="Solomon K.V."/>
            <person name="Seppala S."/>
            <person name="Yoo J.I."/>
            <person name="Huyett L.M."/>
            <person name="Pressman A."/>
            <person name="Cogan J.Z."/>
            <person name="Kivenson V."/>
            <person name="Peng X."/>
            <person name="Tan Y."/>
            <person name="Valentine D.L."/>
            <person name="O'Malley M.A."/>
        </authorList>
    </citation>
    <scope>NUCLEOTIDE SEQUENCE [LARGE SCALE GENOMIC DNA]</scope>
    <source>
        <strain evidence="2 4">1R-7</strain>
    </source>
</reference>
<dbReference type="RefSeq" id="WP_095608200.1">
    <property type="nucleotide sequence ID" value="NZ_LMVN01000006.1"/>
</dbReference>
<evidence type="ECO:0008006" key="6">
    <source>
        <dbReference type="Google" id="ProtNLM"/>
    </source>
</evidence>
<evidence type="ECO:0000313" key="2">
    <source>
        <dbReference type="EMBL" id="PAV07853.1"/>
    </source>
</evidence>
<feature type="transmembrane region" description="Helical" evidence="1">
    <location>
        <begin position="6"/>
        <end position="27"/>
    </location>
</feature>
<dbReference type="AlphaFoldDB" id="A0A2A2HF38"/>
<keyword evidence="1" id="KW-0812">Transmembrane</keyword>
<evidence type="ECO:0000313" key="5">
    <source>
        <dbReference type="Proteomes" id="UP000246004"/>
    </source>
</evidence>
<sequence length="219" mass="25225">MLFELLMVFLIIIIVSVLILIFSKIHIDILFKNSNSNFNGLITINYLIVQIKYDLKKQQLKINLHLKNKTKTIKIINTNKQDETDKSENSNTDETQQDDKDKEIKQLLKDVSNAKVDILEIVAYIPKIIKFNNAKIQLNLGLADSELTTKVTAIIYSIGAVLYPAGLYIELIPVYGEFRIKSNMDIKFDIVIFNCLKLIVKIIRKPKLRKLIKKLISYA</sequence>
<reference evidence="3 5" key="1">
    <citation type="submission" date="2016-04" db="EMBL/GenBank/DDBJ databases">
        <title>Genome sequence of Methanosphaera cuniculi DSM 4103.</title>
        <authorList>
            <person name="Poehlein A."/>
            <person name="Seedorf H."/>
            <person name="Daniel R."/>
        </authorList>
    </citation>
    <scope>NUCLEOTIDE SEQUENCE [LARGE SCALE GENOMIC DNA]</scope>
    <source>
        <strain evidence="3 5">DSM 4103</strain>
    </source>
</reference>
<feature type="transmembrane region" description="Helical" evidence="1">
    <location>
        <begin position="153"/>
        <end position="174"/>
    </location>
</feature>
<proteinExistence type="predicted"/>
<evidence type="ECO:0000313" key="3">
    <source>
        <dbReference type="EMBL" id="PWL07669.1"/>
    </source>
</evidence>
<dbReference type="Proteomes" id="UP000217528">
    <property type="component" value="Unassembled WGS sequence"/>
</dbReference>
<organism evidence="2 4">
    <name type="scientific">Methanosphaera cuniculi</name>
    <dbReference type="NCBI Taxonomy" id="1077256"/>
    <lineage>
        <taxon>Archaea</taxon>
        <taxon>Methanobacteriati</taxon>
        <taxon>Methanobacteriota</taxon>
        <taxon>Methanomada group</taxon>
        <taxon>Methanobacteria</taxon>
        <taxon>Methanobacteriales</taxon>
        <taxon>Methanobacteriaceae</taxon>
        <taxon>Methanosphaera</taxon>
    </lineage>
</organism>
<keyword evidence="4" id="KW-1185">Reference proteome</keyword>
<keyword evidence="1" id="KW-0472">Membrane</keyword>
<dbReference type="Proteomes" id="UP000246004">
    <property type="component" value="Unassembled WGS sequence"/>
</dbReference>
<dbReference type="EMBL" id="LWMS01000045">
    <property type="protein sequence ID" value="PWL07669.1"/>
    <property type="molecule type" value="Genomic_DNA"/>
</dbReference>
<dbReference type="EMBL" id="LMVN01000006">
    <property type="protein sequence ID" value="PAV07853.1"/>
    <property type="molecule type" value="Genomic_DNA"/>
</dbReference>
<gene>
    <name evidence="2" type="ORF">ASJ82_06595</name>
    <name evidence="3" type="ORF">MSCUN_14220</name>
</gene>
<keyword evidence="1" id="KW-1133">Transmembrane helix</keyword>
<comment type="caution">
    <text evidence="2">The sequence shown here is derived from an EMBL/GenBank/DDBJ whole genome shotgun (WGS) entry which is preliminary data.</text>
</comment>